<dbReference type="SUPFAM" id="SSF49503">
    <property type="entry name" value="Cupredoxins"/>
    <property type="match status" value="1"/>
</dbReference>
<evidence type="ECO:0000256" key="1">
    <source>
        <dbReference type="ARBA" id="ARBA00004609"/>
    </source>
</evidence>
<dbReference type="PANTHER" id="PTHR33021">
    <property type="entry name" value="BLUE COPPER PROTEIN"/>
    <property type="match status" value="1"/>
</dbReference>
<gene>
    <name evidence="12" type="ORF">SASPL_112034</name>
</gene>
<dbReference type="EMBL" id="PNBA02000004">
    <property type="protein sequence ID" value="KAG6427787.1"/>
    <property type="molecule type" value="Genomic_DNA"/>
</dbReference>
<dbReference type="GO" id="GO:0005886">
    <property type="term" value="C:plasma membrane"/>
    <property type="evidence" value="ECO:0007669"/>
    <property type="project" value="UniProtKB-SubCell"/>
</dbReference>
<accession>A0A8X9A2X5</accession>
<evidence type="ECO:0000313" key="13">
    <source>
        <dbReference type="Proteomes" id="UP000298416"/>
    </source>
</evidence>
<evidence type="ECO:0000256" key="3">
    <source>
        <dbReference type="ARBA" id="ARBA00022622"/>
    </source>
</evidence>
<sequence length="192" mass="21234">MILYNKPLSLSLDMDLCKAILLTMSLVHFMSFSEAREFHVVDDKASWQIPASPDTYEKWAQKNRFLIGDSILFKYDKKLDSLVEVSEGDYKTCSRSHPIKSYNDGNTKITLDKSGPRFLISGTDGHCEKGQKLEIRVLSANHHHPAAAPSPSVRNGSHHHHAPAPAPHHSGGEMLRAGVFVGAAMAIMFALV</sequence>
<evidence type="ECO:0000256" key="8">
    <source>
        <dbReference type="ARBA" id="ARBA00023288"/>
    </source>
</evidence>
<evidence type="ECO:0000256" key="7">
    <source>
        <dbReference type="ARBA" id="ARBA00023180"/>
    </source>
</evidence>
<keyword evidence="4" id="KW-0732">Signal</keyword>
<reference evidence="12" key="1">
    <citation type="submission" date="2018-01" db="EMBL/GenBank/DDBJ databases">
        <authorList>
            <person name="Mao J.F."/>
        </authorList>
    </citation>
    <scope>NUCLEOTIDE SEQUENCE</scope>
    <source>
        <strain evidence="12">Huo1</strain>
        <tissue evidence="12">Leaf</tissue>
    </source>
</reference>
<dbReference type="GO" id="GO:0098552">
    <property type="term" value="C:side of membrane"/>
    <property type="evidence" value="ECO:0007669"/>
    <property type="project" value="UniProtKB-KW"/>
</dbReference>
<evidence type="ECO:0000256" key="10">
    <source>
        <dbReference type="SAM" id="MobiDB-lite"/>
    </source>
</evidence>
<evidence type="ECO:0000259" key="11">
    <source>
        <dbReference type="PROSITE" id="PS51485"/>
    </source>
</evidence>
<comment type="similarity">
    <text evidence="9">Belongs to the early nodulin-like (ENODL) family.</text>
</comment>
<comment type="caution">
    <text evidence="12">The sequence shown here is derived from an EMBL/GenBank/DDBJ whole genome shotgun (WGS) entry which is preliminary data.</text>
</comment>
<comment type="subcellular location">
    <subcellularLocation>
        <location evidence="1">Cell membrane</location>
        <topology evidence="1">Lipid-anchor</topology>
        <topology evidence="1">GPI-anchor</topology>
    </subcellularLocation>
</comment>
<feature type="region of interest" description="Disordered" evidence="10">
    <location>
        <begin position="143"/>
        <end position="170"/>
    </location>
</feature>
<dbReference type="InterPro" id="IPR041846">
    <property type="entry name" value="ENL_dom"/>
</dbReference>
<reference evidence="12" key="2">
    <citation type="submission" date="2020-08" db="EMBL/GenBank/DDBJ databases">
        <title>Plant Genome Project.</title>
        <authorList>
            <person name="Zhang R.-G."/>
        </authorList>
    </citation>
    <scope>NUCLEOTIDE SEQUENCE</scope>
    <source>
        <strain evidence="12">Huo1</strain>
        <tissue evidence="12">Leaf</tissue>
    </source>
</reference>
<keyword evidence="13" id="KW-1185">Reference proteome</keyword>
<dbReference type="PANTHER" id="PTHR33021:SF505">
    <property type="entry name" value="EARLY NODULIN-LIKE PROTEIN 1"/>
    <property type="match status" value="1"/>
</dbReference>
<proteinExistence type="inferred from homology"/>
<dbReference type="InterPro" id="IPR008972">
    <property type="entry name" value="Cupredoxin"/>
</dbReference>
<feature type="domain" description="Phytocyanin" evidence="11">
    <location>
        <begin position="37"/>
        <end position="139"/>
    </location>
</feature>
<evidence type="ECO:0000256" key="4">
    <source>
        <dbReference type="ARBA" id="ARBA00022729"/>
    </source>
</evidence>
<evidence type="ECO:0000256" key="6">
    <source>
        <dbReference type="ARBA" id="ARBA00023157"/>
    </source>
</evidence>
<dbReference type="Pfam" id="PF02298">
    <property type="entry name" value="Cu_bind_like"/>
    <property type="match status" value="1"/>
</dbReference>
<dbReference type="CDD" id="cd11019">
    <property type="entry name" value="OsENODL1_like"/>
    <property type="match status" value="1"/>
</dbReference>
<keyword evidence="7" id="KW-0325">Glycoprotein</keyword>
<evidence type="ECO:0000256" key="2">
    <source>
        <dbReference type="ARBA" id="ARBA00022475"/>
    </source>
</evidence>
<dbReference type="Proteomes" id="UP000298416">
    <property type="component" value="Unassembled WGS sequence"/>
</dbReference>
<dbReference type="GO" id="GO:0009055">
    <property type="term" value="F:electron transfer activity"/>
    <property type="evidence" value="ECO:0007669"/>
    <property type="project" value="InterPro"/>
</dbReference>
<keyword evidence="5" id="KW-0472">Membrane</keyword>
<evidence type="ECO:0000313" key="12">
    <source>
        <dbReference type="EMBL" id="KAG6427787.1"/>
    </source>
</evidence>
<protein>
    <recommendedName>
        <fullName evidence="11">Phytocyanin domain-containing protein</fullName>
    </recommendedName>
</protein>
<dbReference type="AlphaFoldDB" id="A0A8X9A2X5"/>
<evidence type="ECO:0000256" key="5">
    <source>
        <dbReference type="ARBA" id="ARBA00023136"/>
    </source>
</evidence>
<dbReference type="Gene3D" id="2.60.40.420">
    <property type="entry name" value="Cupredoxins - blue copper proteins"/>
    <property type="match status" value="1"/>
</dbReference>
<keyword evidence="6" id="KW-1015">Disulfide bond</keyword>
<dbReference type="FunFam" id="2.60.40.420:FF:000010">
    <property type="entry name" value="Early nodulin-like protein 1"/>
    <property type="match status" value="1"/>
</dbReference>
<organism evidence="12">
    <name type="scientific">Salvia splendens</name>
    <name type="common">Scarlet sage</name>
    <dbReference type="NCBI Taxonomy" id="180675"/>
    <lineage>
        <taxon>Eukaryota</taxon>
        <taxon>Viridiplantae</taxon>
        <taxon>Streptophyta</taxon>
        <taxon>Embryophyta</taxon>
        <taxon>Tracheophyta</taxon>
        <taxon>Spermatophyta</taxon>
        <taxon>Magnoliopsida</taxon>
        <taxon>eudicotyledons</taxon>
        <taxon>Gunneridae</taxon>
        <taxon>Pentapetalae</taxon>
        <taxon>asterids</taxon>
        <taxon>lamiids</taxon>
        <taxon>Lamiales</taxon>
        <taxon>Lamiaceae</taxon>
        <taxon>Nepetoideae</taxon>
        <taxon>Mentheae</taxon>
        <taxon>Salviinae</taxon>
        <taxon>Salvia</taxon>
        <taxon>Salvia subgen. Calosphace</taxon>
        <taxon>core Calosphace</taxon>
    </lineage>
</organism>
<keyword evidence="8" id="KW-0449">Lipoprotein</keyword>
<dbReference type="PROSITE" id="PS51485">
    <property type="entry name" value="PHYTOCYANIN"/>
    <property type="match status" value="1"/>
</dbReference>
<keyword evidence="3" id="KW-0336">GPI-anchor</keyword>
<dbReference type="InterPro" id="IPR039391">
    <property type="entry name" value="Phytocyanin-like"/>
</dbReference>
<dbReference type="InterPro" id="IPR003245">
    <property type="entry name" value="Phytocyanin_dom"/>
</dbReference>
<evidence type="ECO:0000256" key="9">
    <source>
        <dbReference type="ARBA" id="ARBA00035011"/>
    </source>
</evidence>
<keyword evidence="2" id="KW-1003">Cell membrane</keyword>
<name>A0A8X9A2X5_SALSN</name>